<dbReference type="PANTHER" id="PTHR43029">
    <property type="entry name" value="AMMONIUM TRANSPORTER MEP2"/>
    <property type="match status" value="1"/>
</dbReference>
<feature type="transmembrane region" description="Helical" evidence="10">
    <location>
        <begin position="342"/>
        <end position="365"/>
    </location>
</feature>
<dbReference type="FunFam" id="1.10.3430.10:FF:000007">
    <property type="entry name" value="Ammonium transporter"/>
    <property type="match status" value="1"/>
</dbReference>
<dbReference type="NCBIfam" id="TIGR00836">
    <property type="entry name" value="amt"/>
    <property type="match status" value="1"/>
</dbReference>
<feature type="transmembrane region" description="Helical" evidence="10">
    <location>
        <begin position="196"/>
        <end position="215"/>
    </location>
</feature>
<dbReference type="PROSITE" id="PS01219">
    <property type="entry name" value="AMMONIUM_TRANSP"/>
    <property type="match status" value="1"/>
</dbReference>
<evidence type="ECO:0000256" key="7">
    <source>
        <dbReference type="ARBA" id="ARBA00023136"/>
    </source>
</evidence>
<feature type="transmembrane region" description="Helical" evidence="10">
    <location>
        <begin position="311"/>
        <end position="330"/>
    </location>
</feature>
<dbReference type="KEGG" id="mbd:MEBOL_001792"/>
<sequence>MEIYRGMRGIRRLAPLLCLLTSALAHAQAAESVANSGDTAWMLMASALVLLMTPGLALFYGGMVRRKNVLATFMYSFFAMALVTVQWVVFGYSLAFGQTHGGFIGGGDFLMLNNVTTETRGTIPHLVFMAFQLKFAIITPALISGAFVERMKFSAYVLFTLLWTTLVYDPVAHWTWAEGGWLFKLGVLDFAGGTVVHWTAGLSALICAIYIGKRLGFGRERFIPHDLPMTILGGGLLWFGWFGFNAGSALAAGPLAALAFSTTHIAAGAAALAWTSAEWILRKRPTLLGMVSGLVAGLVAITPAAGFVSPAASLVIGILAGGVCYGAVLLKEKLHYDDSLDAWGVHGVGGLLGALLVGVFSQAALNPAGADGLLAGNPALLGKQALALLVVGAYTAVVTLVVLKIVDKTVGLRVSEEEERMGLDATQHGEAAYNS</sequence>
<evidence type="ECO:0000256" key="8">
    <source>
        <dbReference type="ARBA" id="ARBA00023177"/>
    </source>
</evidence>
<dbReference type="EMBL" id="CP022163">
    <property type="protein sequence ID" value="ATB28346.1"/>
    <property type="molecule type" value="Genomic_DNA"/>
</dbReference>
<keyword evidence="6 10" id="KW-1133">Transmembrane helix</keyword>
<keyword evidence="14" id="KW-1185">Reference proteome</keyword>
<feature type="transmembrane region" description="Helical" evidence="10">
    <location>
        <begin position="155"/>
        <end position="176"/>
    </location>
</feature>
<feature type="transmembrane region" description="Helical" evidence="10">
    <location>
        <begin position="39"/>
        <end position="61"/>
    </location>
</feature>
<dbReference type="GO" id="GO:0005886">
    <property type="term" value="C:plasma membrane"/>
    <property type="evidence" value="ECO:0007669"/>
    <property type="project" value="UniProtKB-SubCell"/>
</dbReference>
<proteinExistence type="inferred from homology"/>
<dbReference type="InterPro" id="IPR001905">
    <property type="entry name" value="Ammonium_transpt"/>
</dbReference>
<feature type="transmembrane region" description="Helical" evidence="10">
    <location>
        <begin position="385"/>
        <end position="406"/>
    </location>
</feature>
<gene>
    <name evidence="13" type="ORF">MEBOL_001792</name>
</gene>
<dbReference type="AlphaFoldDB" id="A0A250IBL5"/>
<dbReference type="InterPro" id="IPR024041">
    <property type="entry name" value="NH4_transpt_AmtB-like_dom"/>
</dbReference>
<organism evidence="13 14">
    <name type="scientific">Melittangium boletus DSM 14713</name>
    <dbReference type="NCBI Taxonomy" id="1294270"/>
    <lineage>
        <taxon>Bacteria</taxon>
        <taxon>Pseudomonadati</taxon>
        <taxon>Myxococcota</taxon>
        <taxon>Myxococcia</taxon>
        <taxon>Myxococcales</taxon>
        <taxon>Cystobacterineae</taxon>
        <taxon>Archangiaceae</taxon>
        <taxon>Melittangium</taxon>
    </lineage>
</organism>
<evidence type="ECO:0000256" key="2">
    <source>
        <dbReference type="ARBA" id="ARBA00005887"/>
    </source>
</evidence>
<evidence type="ECO:0000256" key="9">
    <source>
        <dbReference type="ARBA" id="ARBA00050025"/>
    </source>
</evidence>
<evidence type="ECO:0000256" key="6">
    <source>
        <dbReference type="ARBA" id="ARBA00022989"/>
    </source>
</evidence>
<evidence type="ECO:0000313" key="13">
    <source>
        <dbReference type="EMBL" id="ATB28346.1"/>
    </source>
</evidence>
<evidence type="ECO:0000259" key="12">
    <source>
        <dbReference type="Pfam" id="PF00909"/>
    </source>
</evidence>
<dbReference type="Proteomes" id="UP000217289">
    <property type="component" value="Chromosome"/>
</dbReference>
<evidence type="ECO:0000256" key="4">
    <source>
        <dbReference type="ARBA" id="ARBA00022475"/>
    </source>
</evidence>
<dbReference type="SUPFAM" id="SSF111352">
    <property type="entry name" value="Ammonium transporter"/>
    <property type="match status" value="1"/>
</dbReference>
<evidence type="ECO:0000313" key="14">
    <source>
        <dbReference type="Proteomes" id="UP000217289"/>
    </source>
</evidence>
<dbReference type="Pfam" id="PF00909">
    <property type="entry name" value="Ammonium_transp"/>
    <property type="match status" value="1"/>
</dbReference>
<keyword evidence="11" id="KW-0732">Signal</keyword>
<feature type="transmembrane region" description="Helical" evidence="10">
    <location>
        <begin position="73"/>
        <end position="95"/>
    </location>
</feature>
<protein>
    <recommendedName>
        <fullName evidence="9 10">Ammonium transporter</fullName>
    </recommendedName>
</protein>
<keyword evidence="3 10" id="KW-0813">Transport</keyword>
<feature type="transmembrane region" description="Helical" evidence="10">
    <location>
        <begin position="286"/>
        <end position="305"/>
    </location>
</feature>
<feature type="transmembrane region" description="Helical" evidence="10">
    <location>
        <begin position="250"/>
        <end position="274"/>
    </location>
</feature>
<evidence type="ECO:0000256" key="3">
    <source>
        <dbReference type="ARBA" id="ARBA00022448"/>
    </source>
</evidence>
<keyword evidence="5 10" id="KW-0812">Transmembrane</keyword>
<feature type="domain" description="Ammonium transporter AmtB-like" evidence="12">
    <location>
        <begin position="40"/>
        <end position="433"/>
    </location>
</feature>
<comment type="similarity">
    <text evidence="2 10">Belongs to the ammonia transporter channel (TC 1.A.11.2) family.</text>
</comment>
<feature type="transmembrane region" description="Helical" evidence="10">
    <location>
        <begin position="227"/>
        <end position="244"/>
    </location>
</feature>
<feature type="transmembrane region" description="Helical" evidence="10">
    <location>
        <begin position="126"/>
        <end position="148"/>
    </location>
</feature>
<keyword evidence="7 10" id="KW-0472">Membrane</keyword>
<keyword evidence="4" id="KW-1003">Cell membrane</keyword>
<evidence type="ECO:0000256" key="10">
    <source>
        <dbReference type="RuleBase" id="RU362002"/>
    </source>
</evidence>
<evidence type="ECO:0000256" key="11">
    <source>
        <dbReference type="SAM" id="SignalP"/>
    </source>
</evidence>
<evidence type="ECO:0000256" key="1">
    <source>
        <dbReference type="ARBA" id="ARBA00004651"/>
    </source>
</evidence>
<dbReference type="GO" id="GO:0008519">
    <property type="term" value="F:ammonium channel activity"/>
    <property type="evidence" value="ECO:0007669"/>
    <property type="project" value="InterPro"/>
</dbReference>
<dbReference type="InterPro" id="IPR018047">
    <property type="entry name" value="Ammonium_transpt_CS"/>
</dbReference>
<evidence type="ECO:0000256" key="5">
    <source>
        <dbReference type="ARBA" id="ARBA00022692"/>
    </source>
</evidence>
<dbReference type="Gene3D" id="1.10.3430.10">
    <property type="entry name" value="Ammonium transporter AmtB like domains"/>
    <property type="match status" value="1"/>
</dbReference>
<reference evidence="13 14" key="1">
    <citation type="submission" date="2017-06" db="EMBL/GenBank/DDBJ databases">
        <authorList>
            <person name="Kim H.J."/>
            <person name="Triplett B.A."/>
        </authorList>
    </citation>
    <scope>NUCLEOTIDE SEQUENCE [LARGE SCALE GENOMIC DNA]</scope>
    <source>
        <strain evidence="13 14">DSM 14713</strain>
    </source>
</reference>
<accession>A0A250IBL5</accession>
<dbReference type="PANTHER" id="PTHR43029:SF10">
    <property type="entry name" value="AMMONIUM TRANSPORTER MEP2"/>
    <property type="match status" value="1"/>
</dbReference>
<comment type="subcellular location">
    <subcellularLocation>
        <location evidence="1 10">Cell membrane</location>
        <topology evidence="1 10">Multi-pass membrane protein</topology>
    </subcellularLocation>
</comment>
<feature type="signal peptide" evidence="11">
    <location>
        <begin position="1"/>
        <end position="27"/>
    </location>
</feature>
<keyword evidence="8 10" id="KW-0924">Ammonia transport</keyword>
<name>A0A250IBL5_9BACT</name>
<feature type="chain" id="PRO_5012467997" description="Ammonium transporter" evidence="11">
    <location>
        <begin position="28"/>
        <end position="435"/>
    </location>
</feature>
<dbReference type="InterPro" id="IPR029020">
    <property type="entry name" value="Ammonium/urea_transptr"/>
</dbReference>